<accession>X1K2P6</accession>
<gene>
    <name evidence="1" type="ORF">S03H2_67343</name>
</gene>
<comment type="caution">
    <text evidence="1">The sequence shown here is derived from an EMBL/GenBank/DDBJ whole genome shotgun (WGS) entry which is preliminary data.</text>
</comment>
<organism evidence="1">
    <name type="scientific">marine sediment metagenome</name>
    <dbReference type="NCBI Taxonomy" id="412755"/>
    <lineage>
        <taxon>unclassified sequences</taxon>
        <taxon>metagenomes</taxon>
        <taxon>ecological metagenomes</taxon>
    </lineage>
</organism>
<proteinExistence type="predicted"/>
<feature type="non-terminal residue" evidence="1">
    <location>
        <position position="1"/>
    </location>
</feature>
<dbReference type="EMBL" id="BARU01044068">
    <property type="protein sequence ID" value="GAH76353.1"/>
    <property type="molecule type" value="Genomic_DNA"/>
</dbReference>
<dbReference type="AlphaFoldDB" id="X1K2P6"/>
<protein>
    <submittedName>
        <fullName evidence="1">Uncharacterized protein</fullName>
    </submittedName>
</protein>
<name>X1K2P6_9ZZZZ</name>
<sequence>GAVSVISLTLKLLDSIVDWERLFTDSEIIPEDRRIDIACNHIYGRCGYENMNTKLELLGMAVAHYFEDKGYQSMYLPATYAGHVGIGVKIPGFHGPFSHRHS</sequence>
<evidence type="ECO:0000313" key="1">
    <source>
        <dbReference type="EMBL" id="GAH76353.1"/>
    </source>
</evidence>
<reference evidence="1" key="1">
    <citation type="journal article" date="2014" name="Front. Microbiol.">
        <title>High frequency of phylogenetically diverse reductive dehalogenase-homologous genes in deep subseafloor sedimentary metagenomes.</title>
        <authorList>
            <person name="Kawai M."/>
            <person name="Futagami T."/>
            <person name="Toyoda A."/>
            <person name="Takaki Y."/>
            <person name="Nishi S."/>
            <person name="Hori S."/>
            <person name="Arai W."/>
            <person name="Tsubouchi T."/>
            <person name="Morono Y."/>
            <person name="Uchiyama I."/>
            <person name="Ito T."/>
            <person name="Fujiyama A."/>
            <person name="Inagaki F."/>
            <person name="Takami H."/>
        </authorList>
    </citation>
    <scope>NUCLEOTIDE SEQUENCE</scope>
    <source>
        <strain evidence="1">Expedition CK06-06</strain>
    </source>
</reference>